<proteinExistence type="predicted"/>
<evidence type="ECO:0000313" key="1">
    <source>
        <dbReference type="EMBL" id="GFK93207.1"/>
    </source>
</evidence>
<dbReference type="AlphaFoldDB" id="A0A6V8LU87"/>
<accession>A0A6V8LU87</accession>
<dbReference type="Proteomes" id="UP000494245">
    <property type="component" value="Unassembled WGS sequence"/>
</dbReference>
<evidence type="ECO:0000313" key="2">
    <source>
        <dbReference type="Proteomes" id="UP000494245"/>
    </source>
</evidence>
<dbReference type="RefSeq" id="WP_173081996.1">
    <property type="nucleotide sequence ID" value="NZ_BLTE01000003.1"/>
</dbReference>
<dbReference type="EMBL" id="BLTE01000003">
    <property type="protein sequence ID" value="GFK93207.1"/>
    <property type="molecule type" value="Genomic_DNA"/>
</dbReference>
<comment type="caution">
    <text evidence="1">The sequence shown here is derived from an EMBL/GenBank/DDBJ whole genome shotgun (WGS) entry which is preliminary data.</text>
</comment>
<organism evidence="1 2">
    <name type="scientific">Fundidesulfovibrio magnetotacticus</name>
    <dbReference type="NCBI Taxonomy" id="2730080"/>
    <lineage>
        <taxon>Bacteria</taxon>
        <taxon>Pseudomonadati</taxon>
        <taxon>Thermodesulfobacteriota</taxon>
        <taxon>Desulfovibrionia</taxon>
        <taxon>Desulfovibrionales</taxon>
        <taxon>Desulfovibrionaceae</taxon>
        <taxon>Fundidesulfovibrio</taxon>
    </lineage>
</organism>
<reference evidence="1 2" key="2">
    <citation type="submission" date="2020-05" db="EMBL/GenBank/DDBJ databases">
        <title>Draft genome sequence of Desulfovibrio sp. strainFSS-1.</title>
        <authorList>
            <person name="Shimoshige H."/>
            <person name="Kobayashi H."/>
            <person name="Maekawa T."/>
        </authorList>
    </citation>
    <scope>NUCLEOTIDE SEQUENCE [LARGE SCALE GENOMIC DNA]</scope>
    <source>
        <strain evidence="1 2">SIID29052-01</strain>
    </source>
</reference>
<keyword evidence="2" id="KW-1185">Reference proteome</keyword>
<name>A0A6V8LU87_9BACT</name>
<gene>
    <name evidence="1" type="ORF">NNJEOMEG_01038</name>
</gene>
<reference evidence="1 2" key="1">
    <citation type="submission" date="2020-04" db="EMBL/GenBank/DDBJ databases">
        <authorList>
            <consortium name="Desulfovibrio sp. FSS-1 genome sequencing consortium"/>
            <person name="Shimoshige H."/>
            <person name="Kobayashi H."/>
            <person name="Maekawa T."/>
        </authorList>
    </citation>
    <scope>NUCLEOTIDE SEQUENCE [LARGE SCALE GENOMIC DNA]</scope>
    <source>
        <strain evidence="1 2">SIID29052-01</strain>
    </source>
</reference>
<sequence length="204" mass="23091">MSTSLTDALLNVRTAYRLLADYQQHLVELLAFVRKELGATTYHQNYRNAVPRGFDRLELSDDAGRRFLPFNDISVLWIKPAGQQQDPIHQHEAGDLLIDVWVRSDTGNGLDKEPEAPVDKSASELRFYFYACSDPDGEDRNWFYSVWRSSDYPRRGELAAHKSLPGYKIYADALNLEDLGDKASARKAVAAMRERASAKLGQPV</sequence>
<protein>
    <submittedName>
        <fullName evidence="1">Uncharacterized protein</fullName>
    </submittedName>
</protein>